<protein>
    <submittedName>
        <fullName evidence="3">Putative membrane protein YndD</fullName>
    </submittedName>
</protein>
<organism evidence="3 4">
    <name type="scientific">Paenibacillus baekrokdamisoli</name>
    <dbReference type="NCBI Taxonomy" id="1712516"/>
    <lineage>
        <taxon>Bacteria</taxon>
        <taxon>Bacillati</taxon>
        <taxon>Bacillota</taxon>
        <taxon>Bacilli</taxon>
        <taxon>Bacillales</taxon>
        <taxon>Paenibacillaceae</taxon>
        <taxon>Paenibacillus</taxon>
    </lineage>
</organism>
<gene>
    <name evidence="3" type="primary">yndD</name>
    <name evidence="3" type="ORF">Back11_37110</name>
</gene>
<evidence type="ECO:0000313" key="4">
    <source>
        <dbReference type="Proteomes" id="UP000275368"/>
    </source>
</evidence>
<dbReference type="OrthoDB" id="1726708at2"/>
<comment type="similarity">
    <text evidence="1">Belongs to the GerABKA family.</text>
</comment>
<sequence length="540" mass="60562">MSGKIIMFFLNLNVWLGAFISFAIPFGISRLFHWKKQKKKPTETPIQQEASQLTESLQANLQMMKETIGHSPDVIFRQLIISDSQWKASVVYVDGLIDKAILNEQVIKPLMRNQDVLKQNPDISADQLKNMITDSVITIMEVKEVHNQSDCILEVLSGNAALFIDGMAVVLILGTMGWESRAIEEPVSEAVVRGPRDGFNETIRNNTALLRRRIKDSNFTMINYKVGRRSQTNVSLIYIKGLTNQELVDEVKSRIERIDIDEIPDSGYIEQLIEDNDLSPFPQVQNTERPDRVVSALMEGRIALLTDGTPEALIVPVTFSMMMTSPEDYYDRWLPASLIRIMRYGTAFIALFLPSVYIALISYNHGLIPTKLAISIAAGREGVPFPSIVEALIMEVTLEILREAGLRLPKPIGQAVGIVGGLVIGQAAVQAAIVSPIMVIVVALTAISTFAFPQYAAGIAIRMLRFAMMMAAAVFGLYGIILCFILIMVHLVRLKSFGVNYLSPFVSINPRDWKDLIIRMPLKMMKWRPELNKPQDRKRQ</sequence>
<dbReference type="PIRSF" id="PIRSF005690">
    <property type="entry name" value="GerBA"/>
    <property type="match status" value="1"/>
</dbReference>
<dbReference type="EMBL" id="AP019308">
    <property type="protein sequence ID" value="BBH22366.1"/>
    <property type="molecule type" value="Genomic_DNA"/>
</dbReference>
<name>A0A3G9IV87_9BACL</name>
<keyword evidence="2" id="KW-0472">Membrane</keyword>
<dbReference type="Proteomes" id="UP000275368">
    <property type="component" value="Chromosome"/>
</dbReference>
<accession>A0A3G9IV87</accession>
<proteinExistence type="inferred from homology"/>
<dbReference type="GO" id="GO:0016020">
    <property type="term" value="C:membrane"/>
    <property type="evidence" value="ECO:0007669"/>
    <property type="project" value="InterPro"/>
</dbReference>
<evidence type="ECO:0000256" key="1">
    <source>
        <dbReference type="ARBA" id="ARBA00005278"/>
    </source>
</evidence>
<dbReference type="InterPro" id="IPR004995">
    <property type="entry name" value="Spore_Ger"/>
</dbReference>
<reference evidence="3 4" key="1">
    <citation type="submission" date="2018-11" db="EMBL/GenBank/DDBJ databases">
        <title>Complete genome sequence of Paenibacillus baekrokdamisoli strain KCTC 33723.</title>
        <authorList>
            <person name="Kang S.W."/>
            <person name="Lee K.C."/>
            <person name="Kim K.K."/>
            <person name="Kim J.S."/>
            <person name="Kim D.S."/>
            <person name="Ko S.H."/>
            <person name="Yang S.H."/>
            <person name="Lee J.S."/>
        </authorList>
    </citation>
    <scope>NUCLEOTIDE SEQUENCE [LARGE SCALE GENOMIC DNA]</scope>
    <source>
        <strain evidence="3 4">KCTC 33723</strain>
    </source>
</reference>
<dbReference type="AlphaFoldDB" id="A0A3G9IV87"/>
<keyword evidence="4" id="KW-1185">Reference proteome</keyword>
<dbReference type="PANTHER" id="PTHR22550">
    <property type="entry name" value="SPORE GERMINATION PROTEIN"/>
    <property type="match status" value="1"/>
</dbReference>
<evidence type="ECO:0000313" key="3">
    <source>
        <dbReference type="EMBL" id="BBH22366.1"/>
    </source>
</evidence>
<dbReference type="PANTHER" id="PTHR22550:SF5">
    <property type="entry name" value="LEUCINE ZIPPER PROTEIN 4"/>
    <property type="match status" value="1"/>
</dbReference>
<dbReference type="Pfam" id="PF03323">
    <property type="entry name" value="GerA"/>
    <property type="match status" value="1"/>
</dbReference>
<evidence type="ECO:0000256" key="2">
    <source>
        <dbReference type="ARBA" id="ARBA00023136"/>
    </source>
</evidence>
<dbReference type="InterPro" id="IPR050768">
    <property type="entry name" value="UPF0353/GerABKA_families"/>
</dbReference>
<dbReference type="KEGG" id="pbk:Back11_37110"/>
<dbReference type="GO" id="GO:0009847">
    <property type="term" value="P:spore germination"/>
    <property type="evidence" value="ECO:0007669"/>
    <property type="project" value="InterPro"/>
</dbReference>